<comment type="caution">
    <text evidence="1">The sequence shown here is derived from an EMBL/GenBank/DDBJ whole genome shotgun (WGS) entry which is preliminary data.</text>
</comment>
<dbReference type="EMBL" id="CAJOBH010008826">
    <property type="protein sequence ID" value="CAF4124239.1"/>
    <property type="molecule type" value="Genomic_DNA"/>
</dbReference>
<dbReference type="GO" id="GO:0008289">
    <property type="term" value="F:lipid binding"/>
    <property type="evidence" value="ECO:0007669"/>
    <property type="project" value="UniProtKB-KW"/>
</dbReference>
<gene>
    <name evidence="1" type="ORF">BYL167_LOCUS20227</name>
</gene>
<accession>A0A8S2QPS2</accession>
<dbReference type="AlphaFoldDB" id="A0A8S2QPS2"/>
<dbReference type="Gene3D" id="2.40.128.20">
    <property type="match status" value="1"/>
</dbReference>
<dbReference type="InterPro" id="IPR012674">
    <property type="entry name" value="Calycin"/>
</dbReference>
<protein>
    <submittedName>
        <fullName evidence="1">Uncharacterized protein</fullName>
    </submittedName>
</protein>
<sequence length="116" mass="13386">MPYVNAQNAGLANVEEGDINGKSFLIETKSIGRSCFNKDPSVRLLRHEYSKCMKNIPMSFIRIYSLRRISDIQISQFVSSKLDTMNHPINYNAYQDDNQYRSLHLQSKQGHANNFL</sequence>
<organism evidence="1 2">
    <name type="scientific">Rotaria magnacalcarata</name>
    <dbReference type="NCBI Taxonomy" id="392030"/>
    <lineage>
        <taxon>Eukaryota</taxon>
        <taxon>Metazoa</taxon>
        <taxon>Spiralia</taxon>
        <taxon>Gnathifera</taxon>
        <taxon>Rotifera</taxon>
        <taxon>Eurotatoria</taxon>
        <taxon>Bdelloidea</taxon>
        <taxon>Philodinida</taxon>
        <taxon>Philodinidae</taxon>
        <taxon>Rotaria</taxon>
    </lineage>
</organism>
<evidence type="ECO:0000313" key="2">
    <source>
        <dbReference type="Proteomes" id="UP000681967"/>
    </source>
</evidence>
<dbReference type="Proteomes" id="UP000681967">
    <property type="component" value="Unassembled WGS sequence"/>
</dbReference>
<reference evidence="1" key="1">
    <citation type="submission" date="2021-02" db="EMBL/GenBank/DDBJ databases">
        <authorList>
            <person name="Nowell W R."/>
        </authorList>
    </citation>
    <scope>NUCLEOTIDE SEQUENCE</scope>
</reference>
<proteinExistence type="predicted"/>
<name>A0A8S2QPS2_9BILA</name>
<evidence type="ECO:0000313" key="1">
    <source>
        <dbReference type="EMBL" id="CAF4124239.1"/>
    </source>
</evidence>